<dbReference type="Proteomes" id="UP000054560">
    <property type="component" value="Unassembled WGS sequence"/>
</dbReference>
<sequence length="168" mass="17916">MVHAGVVRREDCSSMVISIDDSISYGGSEPRNDPDSAALNITGAMEEETDGGSANQNALADELECEGTEAECADEKYDGQHKFTGDDWPYIIATPDCKPTFDDTVPEDSPLRDDGCVQVDSDGVVTIGGLPLYQYPEDDADTCLCNFGPWASVGPDGASPQLDVSQRT</sequence>
<protein>
    <submittedName>
        <fullName evidence="1">Uncharacterized protein</fullName>
    </submittedName>
</protein>
<keyword evidence="2" id="KW-1185">Reference proteome</keyword>
<dbReference type="AlphaFoldDB" id="A0A0L0G089"/>
<dbReference type="EMBL" id="KQ241918">
    <property type="protein sequence ID" value="KNC82532.1"/>
    <property type="molecule type" value="Genomic_DNA"/>
</dbReference>
<organism evidence="1 2">
    <name type="scientific">Sphaeroforma arctica JP610</name>
    <dbReference type="NCBI Taxonomy" id="667725"/>
    <lineage>
        <taxon>Eukaryota</taxon>
        <taxon>Ichthyosporea</taxon>
        <taxon>Ichthyophonida</taxon>
        <taxon>Sphaeroforma</taxon>
    </lineage>
</organism>
<evidence type="ECO:0000313" key="2">
    <source>
        <dbReference type="Proteomes" id="UP000054560"/>
    </source>
</evidence>
<dbReference type="RefSeq" id="XP_014156434.1">
    <property type="nucleotide sequence ID" value="XM_014300959.1"/>
</dbReference>
<proteinExistence type="predicted"/>
<evidence type="ECO:0000313" key="1">
    <source>
        <dbReference type="EMBL" id="KNC82532.1"/>
    </source>
</evidence>
<dbReference type="GeneID" id="25905684"/>
<accession>A0A0L0G089</accession>
<gene>
    <name evidence="1" type="ORF">SARC_05180</name>
</gene>
<reference evidence="1 2" key="1">
    <citation type="submission" date="2011-02" db="EMBL/GenBank/DDBJ databases">
        <title>The Genome Sequence of Sphaeroforma arctica JP610.</title>
        <authorList>
            <consortium name="The Broad Institute Genome Sequencing Platform"/>
            <person name="Russ C."/>
            <person name="Cuomo C."/>
            <person name="Young S.K."/>
            <person name="Zeng Q."/>
            <person name="Gargeya S."/>
            <person name="Alvarado L."/>
            <person name="Berlin A."/>
            <person name="Chapman S.B."/>
            <person name="Chen Z."/>
            <person name="Freedman E."/>
            <person name="Gellesch M."/>
            <person name="Goldberg J."/>
            <person name="Griggs A."/>
            <person name="Gujja S."/>
            <person name="Heilman E."/>
            <person name="Heiman D."/>
            <person name="Howarth C."/>
            <person name="Mehta T."/>
            <person name="Neiman D."/>
            <person name="Pearson M."/>
            <person name="Roberts A."/>
            <person name="Saif S."/>
            <person name="Shea T."/>
            <person name="Shenoy N."/>
            <person name="Sisk P."/>
            <person name="Stolte C."/>
            <person name="Sykes S."/>
            <person name="White J."/>
            <person name="Yandava C."/>
            <person name="Burger G."/>
            <person name="Gray M.W."/>
            <person name="Holland P.W.H."/>
            <person name="King N."/>
            <person name="Lang F.B.F."/>
            <person name="Roger A.J."/>
            <person name="Ruiz-Trillo I."/>
            <person name="Haas B."/>
            <person name="Nusbaum C."/>
            <person name="Birren B."/>
        </authorList>
    </citation>
    <scope>NUCLEOTIDE SEQUENCE [LARGE SCALE GENOMIC DNA]</scope>
    <source>
        <strain evidence="1 2">JP610</strain>
    </source>
</reference>
<name>A0A0L0G089_9EUKA</name>